<keyword evidence="3" id="KW-1185">Reference proteome</keyword>
<sequence length="84" mass="9533">MFWSSMVWLNYVMRCGGAVDADGGRCKSGAAWRDVVVWRAWCYLASLGDAWRLSLWPSRGALWKMTSDTHLIPRPHAHRIAARG</sequence>
<proteinExistence type="predicted"/>
<name>A0A5B7F892_PORTR</name>
<dbReference type="EMBL" id="VSRR010005804">
    <property type="protein sequence ID" value="MPC43381.1"/>
    <property type="molecule type" value="Genomic_DNA"/>
</dbReference>
<feature type="signal peptide" evidence="1">
    <location>
        <begin position="1"/>
        <end position="18"/>
    </location>
</feature>
<evidence type="ECO:0000256" key="1">
    <source>
        <dbReference type="SAM" id="SignalP"/>
    </source>
</evidence>
<feature type="chain" id="PRO_5023078391" description="Secreted protein" evidence="1">
    <location>
        <begin position="19"/>
        <end position="84"/>
    </location>
</feature>
<organism evidence="2 3">
    <name type="scientific">Portunus trituberculatus</name>
    <name type="common">Swimming crab</name>
    <name type="synonym">Neptunus trituberculatus</name>
    <dbReference type="NCBI Taxonomy" id="210409"/>
    <lineage>
        <taxon>Eukaryota</taxon>
        <taxon>Metazoa</taxon>
        <taxon>Ecdysozoa</taxon>
        <taxon>Arthropoda</taxon>
        <taxon>Crustacea</taxon>
        <taxon>Multicrustacea</taxon>
        <taxon>Malacostraca</taxon>
        <taxon>Eumalacostraca</taxon>
        <taxon>Eucarida</taxon>
        <taxon>Decapoda</taxon>
        <taxon>Pleocyemata</taxon>
        <taxon>Brachyura</taxon>
        <taxon>Eubrachyura</taxon>
        <taxon>Portunoidea</taxon>
        <taxon>Portunidae</taxon>
        <taxon>Portuninae</taxon>
        <taxon>Portunus</taxon>
    </lineage>
</organism>
<evidence type="ECO:0000313" key="3">
    <source>
        <dbReference type="Proteomes" id="UP000324222"/>
    </source>
</evidence>
<gene>
    <name evidence="2" type="ORF">E2C01_037025</name>
</gene>
<evidence type="ECO:0008006" key="4">
    <source>
        <dbReference type="Google" id="ProtNLM"/>
    </source>
</evidence>
<reference evidence="2 3" key="1">
    <citation type="submission" date="2019-05" db="EMBL/GenBank/DDBJ databases">
        <title>Another draft genome of Portunus trituberculatus and its Hox gene families provides insights of decapod evolution.</title>
        <authorList>
            <person name="Jeong J.-H."/>
            <person name="Song I."/>
            <person name="Kim S."/>
            <person name="Choi T."/>
            <person name="Kim D."/>
            <person name="Ryu S."/>
            <person name="Kim W."/>
        </authorList>
    </citation>
    <scope>NUCLEOTIDE SEQUENCE [LARGE SCALE GENOMIC DNA]</scope>
    <source>
        <tissue evidence="2">Muscle</tissue>
    </source>
</reference>
<dbReference type="AlphaFoldDB" id="A0A5B7F892"/>
<dbReference type="Proteomes" id="UP000324222">
    <property type="component" value="Unassembled WGS sequence"/>
</dbReference>
<evidence type="ECO:0000313" key="2">
    <source>
        <dbReference type="EMBL" id="MPC43381.1"/>
    </source>
</evidence>
<keyword evidence="1" id="KW-0732">Signal</keyword>
<comment type="caution">
    <text evidence="2">The sequence shown here is derived from an EMBL/GenBank/DDBJ whole genome shotgun (WGS) entry which is preliminary data.</text>
</comment>
<protein>
    <recommendedName>
        <fullName evidence="4">Secreted protein</fullName>
    </recommendedName>
</protein>
<accession>A0A5B7F892</accession>